<dbReference type="PANTHER" id="PTHR16146">
    <property type="entry name" value="INTELECTIN"/>
    <property type="match status" value="1"/>
</dbReference>
<keyword evidence="3" id="KW-0106">Calcium</keyword>
<proteinExistence type="predicted"/>
<protein>
    <recommendedName>
        <fullName evidence="7">Fibrinogen C-terminal domain-containing protein</fullName>
    </recommendedName>
</protein>
<dbReference type="Proteomes" id="UP000615755">
    <property type="component" value="Unassembled WGS sequence"/>
</dbReference>
<name>A0ABR9EJU3_9GAMM</name>
<dbReference type="RefSeq" id="WP_192510107.1">
    <property type="nucleotide sequence ID" value="NZ_AQGV01000015.1"/>
</dbReference>
<evidence type="ECO:0000256" key="4">
    <source>
        <dbReference type="ARBA" id="ARBA00023157"/>
    </source>
</evidence>
<dbReference type="SUPFAM" id="SSF56496">
    <property type="entry name" value="Fibrinogen C-terminal domain-like"/>
    <property type="match status" value="1"/>
</dbReference>
<evidence type="ECO:0000313" key="6">
    <source>
        <dbReference type="Proteomes" id="UP000615755"/>
    </source>
</evidence>
<evidence type="ECO:0000256" key="1">
    <source>
        <dbReference type="ARBA" id="ARBA00022723"/>
    </source>
</evidence>
<evidence type="ECO:0000313" key="5">
    <source>
        <dbReference type="EMBL" id="MBE0371107.1"/>
    </source>
</evidence>
<dbReference type="PANTHER" id="PTHR16146:SF46">
    <property type="entry name" value="INTELECTIN-1A-RELATED"/>
    <property type="match status" value="1"/>
</dbReference>
<evidence type="ECO:0000256" key="2">
    <source>
        <dbReference type="ARBA" id="ARBA00022734"/>
    </source>
</evidence>
<dbReference type="EMBL" id="AQGV01000015">
    <property type="protein sequence ID" value="MBE0371107.1"/>
    <property type="molecule type" value="Genomic_DNA"/>
</dbReference>
<comment type="caution">
    <text evidence="5">The sequence shown here is derived from an EMBL/GenBank/DDBJ whole genome shotgun (WGS) entry which is preliminary data.</text>
</comment>
<dbReference type="Gene3D" id="3.90.215.10">
    <property type="entry name" value="Gamma Fibrinogen, chain A, domain 1"/>
    <property type="match status" value="1"/>
</dbReference>
<evidence type="ECO:0008006" key="7">
    <source>
        <dbReference type="Google" id="ProtNLM"/>
    </source>
</evidence>
<keyword evidence="2" id="KW-0430">Lectin</keyword>
<sequence>MNILWTSLSLTILSGTVHAEQIKTRFEGVYNLKIDHEHNGALFNEVATDYVFQGFNSHFIATSNNKIVSGSTSDNGVSIQFEISKLNTGQNQYFSGHKTSNGGYQGSWHSDDGSSGDWGLVNYKQQVFTTCKQILDSGASIGDGVYELVDDNNDPMSAYCDMTSNGGGWTLVGSYPNTAPGGIKRISEYGQIPETNPSGPTQLWMYPGTLAKFSDAKEQIACNVGELCDTGKQVFADNLTAHELELVRYSWGYLDRGEYMPKLVDVPSCRTDYNDATTLRTGCVNPAYLEWNDTVYRSTYQIGWQIDLYGTTHCWVARGEYKSGGLGSTRCATNAEPNGTTFALLWMR</sequence>
<evidence type="ECO:0000256" key="3">
    <source>
        <dbReference type="ARBA" id="ARBA00022837"/>
    </source>
</evidence>
<dbReference type="InterPro" id="IPR036056">
    <property type="entry name" value="Fibrinogen-like_C"/>
</dbReference>
<accession>A0ABR9EJU3</accession>
<keyword evidence="1" id="KW-0479">Metal-binding</keyword>
<keyword evidence="4" id="KW-1015">Disulfide bond</keyword>
<dbReference type="NCBIfam" id="NF040941">
    <property type="entry name" value="GGGWT_bact"/>
    <property type="match status" value="1"/>
</dbReference>
<gene>
    <name evidence="5" type="ORF">PAUR_b1290</name>
</gene>
<dbReference type="InterPro" id="IPR014716">
    <property type="entry name" value="Fibrinogen_a/b/g_C_1"/>
</dbReference>
<organism evidence="5 6">
    <name type="scientific">Pseudoalteromonas aurantia 208</name>
    <dbReference type="NCBI Taxonomy" id="1314867"/>
    <lineage>
        <taxon>Bacteria</taxon>
        <taxon>Pseudomonadati</taxon>
        <taxon>Pseudomonadota</taxon>
        <taxon>Gammaproteobacteria</taxon>
        <taxon>Alteromonadales</taxon>
        <taxon>Pseudoalteromonadaceae</taxon>
        <taxon>Pseudoalteromonas</taxon>
    </lineage>
</organism>
<keyword evidence="6" id="KW-1185">Reference proteome</keyword>
<reference evidence="5 6" key="1">
    <citation type="submission" date="2015-03" db="EMBL/GenBank/DDBJ databases">
        <title>Genome sequence of Pseudoalteromonas aurantia.</title>
        <authorList>
            <person name="Xie B.-B."/>
            <person name="Rong J.-C."/>
            <person name="Qin Q.-L."/>
            <person name="Zhang Y.-Z."/>
        </authorList>
    </citation>
    <scope>NUCLEOTIDE SEQUENCE [LARGE SCALE GENOMIC DNA]</scope>
    <source>
        <strain evidence="5 6">208</strain>
    </source>
</reference>